<dbReference type="EMBL" id="JAEOAQ010000001">
    <property type="protein sequence ID" value="KAG5422278.1"/>
    <property type="molecule type" value="Genomic_DNA"/>
</dbReference>
<keyword evidence="3" id="KW-1185">Reference proteome</keyword>
<proteinExistence type="inferred from homology"/>
<evidence type="ECO:0000313" key="2">
    <source>
        <dbReference type="EMBL" id="KAG5422278.1"/>
    </source>
</evidence>
<dbReference type="GeneID" id="93650002"/>
<comment type="similarity">
    <text evidence="1">Belongs to the TTI2 family.</text>
</comment>
<dbReference type="RefSeq" id="XP_067551394.1">
    <property type="nucleotide sequence ID" value="XM_067690111.1"/>
</dbReference>
<dbReference type="Proteomes" id="UP000669133">
    <property type="component" value="Unassembled WGS sequence"/>
</dbReference>
<evidence type="ECO:0000313" key="3">
    <source>
        <dbReference type="Proteomes" id="UP000669133"/>
    </source>
</evidence>
<accession>A0A8H7ZIB6</accession>
<evidence type="ECO:0000256" key="1">
    <source>
        <dbReference type="ARBA" id="ARBA00034736"/>
    </source>
</evidence>
<dbReference type="Pfam" id="PF10521">
    <property type="entry name" value="Tti2"/>
    <property type="match status" value="1"/>
</dbReference>
<dbReference type="GO" id="GO:0110078">
    <property type="term" value="C:TTT Hsp90 cochaperone complex"/>
    <property type="evidence" value="ECO:0007669"/>
    <property type="project" value="InterPro"/>
</dbReference>
<sequence length="381" mass="43386">MKIEEIPDRSETVDLAKILRNLKSIPQPPEKYYDDLVRLEVSTYWNLDVVRAISLHANPNLTWCSEANASLVESIILKKDVEQYLHIFIQDDFCSGLKKIEKMAQWGKSRQSALRPRLSFQDQQFDAIPLAQAWFLINVTKNEDKEVCKLILLLIIDSLQFDVGAKVQACKLLAELKIHNTPSIRNLIGPLRENLAKCLNHLPSITSETDSLLLLSVAYPCIYRLDSDYGTDLNYIETIAIVLSSITHVIKYPKLTHFLLDQLKICINRIGKSVLISISKILYTLNQIITNVGILESSAATIKHALDVENDILQLESPLIYTFVYDLSGAYYILQKRVETYDIDSLADPIQRNIASLRKLSILCDKLSHFEDIQDSINKIN</sequence>
<dbReference type="InterPro" id="IPR018870">
    <property type="entry name" value="Tti2"/>
</dbReference>
<gene>
    <name evidence="2" type="ORF">I9W82_001373</name>
</gene>
<dbReference type="AlphaFoldDB" id="A0A8H7ZIB6"/>
<reference evidence="2 3" key="1">
    <citation type="submission" date="2020-12" db="EMBL/GenBank/DDBJ databases">
        <title>Effect of drift, selection, and recombination on the evolution of hybrid genomes in Candida yeast pathogens.</title>
        <authorList>
            <person name="Mixao V."/>
            <person name="Ksiezopolska E."/>
            <person name="Saus E."/>
            <person name="Boekhout T."/>
            <person name="Gacser A."/>
            <person name="Gabaldon T."/>
        </authorList>
    </citation>
    <scope>NUCLEOTIDE SEQUENCE [LARGE SCALE GENOMIC DNA]</scope>
    <source>
        <strain evidence="2 3">BP57</strain>
    </source>
</reference>
<protein>
    <submittedName>
        <fullName evidence="2">Uncharacterized protein</fullName>
    </submittedName>
</protein>
<name>A0A8H7ZIB6_9ASCO</name>
<comment type="caution">
    <text evidence="2">The sequence shown here is derived from an EMBL/GenBank/DDBJ whole genome shotgun (WGS) entry which is preliminary data.</text>
</comment>
<organism evidence="2 3">
    <name type="scientific">Candida metapsilosis</name>
    <dbReference type="NCBI Taxonomy" id="273372"/>
    <lineage>
        <taxon>Eukaryota</taxon>
        <taxon>Fungi</taxon>
        <taxon>Dikarya</taxon>
        <taxon>Ascomycota</taxon>
        <taxon>Saccharomycotina</taxon>
        <taxon>Pichiomycetes</taxon>
        <taxon>Debaryomycetaceae</taxon>
        <taxon>Candida/Lodderomyces clade</taxon>
        <taxon>Candida</taxon>
    </lineage>
</organism>
<dbReference type="OrthoDB" id="6417021at2759"/>